<dbReference type="STRING" id="1515439.SAMN06265784_102738"/>
<organism evidence="1 2">
    <name type="scientific">Paraburkholderia susongensis</name>
    <dbReference type="NCBI Taxonomy" id="1515439"/>
    <lineage>
        <taxon>Bacteria</taxon>
        <taxon>Pseudomonadati</taxon>
        <taxon>Pseudomonadota</taxon>
        <taxon>Betaproteobacteria</taxon>
        <taxon>Burkholderiales</taxon>
        <taxon>Burkholderiaceae</taxon>
        <taxon>Paraburkholderia</taxon>
    </lineage>
</organism>
<protein>
    <submittedName>
        <fullName evidence="1">Uncharacterized protein</fullName>
    </submittedName>
</protein>
<evidence type="ECO:0000313" key="1">
    <source>
        <dbReference type="EMBL" id="SMG28246.1"/>
    </source>
</evidence>
<proteinExistence type="predicted"/>
<name>A0A1X7JKD7_9BURK</name>
<sequence>MHLAFESGGGRAEFQLALNFYESANYTYDREEGHKLPILTEQRRHPGVNMCAARSPSGTLLLLTFLEGGLMQV</sequence>
<gene>
    <name evidence="1" type="ORF">SAMN06265784_102738</name>
</gene>
<reference evidence="2" key="1">
    <citation type="submission" date="2017-04" db="EMBL/GenBank/DDBJ databases">
        <authorList>
            <person name="Varghese N."/>
            <person name="Submissions S."/>
        </authorList>
    </citation>
    <scope>NUCLEOTIDE SEQUENCE [LARGE SCALE GENOMIC DNA]</scope>
    <source>
        <strain evidence="2">LMG 29540</strain>
    </source>
</reference>
<dbReference type="RefSeq" id="WP_085481897.1">
    <property type="nucleotide sequence ID" value="NZ_FXAT01000002.1"/>
</dbReference>
<dbReference type="AlphaFoldDB" id="A0A1X7JKD7"/>
<dbReference type="EMBL" id="FXAT01000002">
    <property type="protein sequence ID" value="SMG28246.1"/>
    <property type="molecule type" value="Genomic_DNA"/>
</dbReference>
<evidence type="ECO:0000313" key="2">
    <source>
        <dbReference type="Proteomes" id="UP000193228"/>
    </source>
</evidence>
<dbReference type="Proteomes" id="UP000193228">
    <property type="component" value="Unassembled WGS sequence"/>
</dbReference>
<accession>A0A1X7JKD7</accession>
<keyword evidence="2" id="KW-1185">Reference proteome</keyword>